<accession>A0AAE1BMB7</accession>
<evidence type="ECO:0000256" key="1">
    <source>
        <dbReference type="SAM" id="MobiDB-lite"/>
    </source>
</evidence>
<gene>
    <name evidence="2" type="ORF">Pcinc_041907</name>
</gene>
<feature type="compositionally biased region" description="Gly residues" evidence="1">
    <location>
        <begin position="37"/>
        <end position="79"/>
    </location>
</feature>
<proteinExistence type="predicted"/>
<protein>
    <submittedName>
        <fullName evidence="2">Uncharacterized protein</fullName>
    </submittedName>
</protein>
<comment type="caution">
    <text evidence="2">The sequence shown here is derived from an EMBL/GenBank/DDBJ whole genome shotgun (WGS) entry which is preliminary data.</text>
</comment>
<evidence type="ECO:0000313" key="3">
    <source>
        <dbReference type="Proteomes" id="UP001286313"/>
    </source>
</evidence>
<sequence>MTDIRLASGRPNWSGVYGKKSATGCQRCGETVHEGGGRGGGSWVGVGVGEGEATEGGGRGDGGGEGEATEGGGRAVGGGNEIDVRWICWWKGEELVV</sequence>
<feature type="region of interest" description="Disordered" evidence="1">
    <location>
        <begin position="31"/>
        <end position="79"/>
    </location>
</feature>
<name>A0AAE1BMB7_PETCI</name>
<keyword evidence="3" id="KW-1185">Reference proteome</keyword>
<dbReference type="AlphaFoldDB" id="A0AAE1BMB7"/>
<reference evidence="2" key="1">
    <citation type="submission" date="2023-10" db="EMBL/GenBank/DDBJ databases">
        <title>Genome assemblies of two species of porcelain crab, Petrolisthes cinctipes and Petrolisthes manimaculis (Anomura: Porcellanidae).</title>
        <authorList>
            <person name="Angst P."/>
        </authorList>
    </citation>
    <scope>NUCLEOTIDE SEQUENCE</scope>
    <source>
        <strain evidence="2">PB745_01</strain>
        <tissue evidence="2">Gill</tissue>
    </source>
</reference>
<evidence type="ECO:0000313" key="2">
    <source>
        <dbReference type="EMBL" id="KAK3851440.1"/>
    </source>
</evidence>
<dbReference type="Proteomes" id="UP001286313">
    <property type="component" value="Unassembled WGS sequence"/>
</dbReference>
<dbReference type="EMBL" id="JAWQEG010007892">
    <property type="protein sequence ID" value="KAK3851440.1"/>
    <property type="molecule type" value="Genomic_DNA"/>
</dbReference>
<organism evidence="2 3">
    <name type="scientific">Petrolisthes cinctipes</name>
    <name type="common">Flat porcelain crab</name>
    <dbReference type="NCBI Taxonomy" id="88211"/>
    <lineage>
        <taxon>Eukaryota</taxon>
        <taxon>Metazoa</taxon>
        <taxon>Ecdysozoa</taxon>
        <taxon>Arthropoda</taxon>
        <taxon>Crustacea</taxon>
        <taxon>Multicrustacea</taxon>
        <taxon>Malacostraca</taxon>
        <taxon>Eumalacostraca</taxon>
        <taxon>Eucarida</taxon>
        <taxon>Decapoda</taxon>
        <taxon>Pleocyemata</taxon>
        <taxon>Anomura</taxon>
        <taxon>Galatheoidea</taxon>
        <taxon>Porcellanidae</taxon>
        <taxon>Petrolisthes</taxon>
    </lineage>
</organism>